<keyword evidence="1" id="KW-0472">Membrane</keyword>
<reference evidence="2" key="1">
    <citation type="journal article" date="2020" name="mSystems">
        <title>Genome- and Community-Level Interaction Insights into Carbon Utilization and Element Cycling Functions of Hydrothermarchaeota in Hydrothermal Sediment.</title>
        <authorList>
            <person name="Zhou Z."/>
            <person name="Liu Y."/>
            <person name="Xu W."/>
            <person name="Pan J."/>
            <person name="Luo Z.H."/>
            <person name="Li M."/>
        </authorList>
    </citation>
    <scope>NUCLEOTIDE SEQUENCE [LARGE SCALE GENOMIC DNA]</scope>
    <source>
        <strain evidence="2">SpSt-618</strain>
        <strain evidence="3">SpSt-657</strain>
    </source>
</reference>
<accession>A0A7J3I880</accession>
<dbReference type="AlphaFoldDB" id="A0A7J3I880"/>
<evidence type="ECO:0000256" key="1">
    <source>
        <dbReference type="SAM" id="Phobius"/>
    </source>
</evidence>
<sequence length="126" mass="13025">MVVDTVLSIVGLTAIIVGAFFDIVSAIGVLKLPNFFTRIHAVTIGAIGGSVLPLIGVALLSLALEDLGVHRFYLAGTSIAGAVLILILAPTGAHSLAKAAYIMCQAPRKPLLYDALENKVEGGLCQ</sequence>
<comment type="caution">
    <text evidence="2">The sequence shown here is derived from an EMBL/GenBank/DDBJ whole genome shotgun (WGS) entry which is preliminary data.</text>
</comment>
<keyword evidence="1" id="KW-0812">Transmembrane</keyword>
<proteinExistence type="predicted"/>
<feature type="transmembrane region" description="Helical" evidence="1">
    <location>
        <begin position="6"/>
        <end position="30"/>
    </location>
</feature>
<evidence type="ECO:0000313" key="2">
    <source>
        <dbReference type="EMBL" id="HGN36821.1"/>
    </source>
</evidence>
<gene>
    <name evidence="2" type="ORF">ENT87_04670</name>
    <name evidence="3" type="ORF">ENU30_02645</name>
</gene>
<protein>
    <submittedName>
        <fullName evidence="2">Cation:proton antiporter</fullName>
    </submittedName>
</protein>
<evidence type="ECO:0000313" key="3">
    <source>
        <dbReference type="EMBL" id="HGQ17869.1"/>
    </source>
</evidence>
<dbReference type="PANTHER" id="PTHR34703:SF1">
    <property type="entry name" value="ANTIPORTER SUBUNIT MNHG2-RELATED"/>
    <property type="match status" value="1"/>
</dbReference>
<organism evidence="2">
    <name type="scientific">Ignisphaera aggregans</name>
    <dbReference type="NCBI Taxonomy" id="334771"/>
    <lineage>
        <taxon>Archaea</taxon>
        <taxon>Thermoproteota</taxon>
        <taxon>Thermoprotei</taxon>
        <taxon>Desulfurococcales</taxon>
        <taxon>Desulfurococcaceae</taxon>
        <taxon>Ignisphaera</taxon>
    </lineage>
</organism>
<dbReference type="Pfam" id="PF03334">
    <property type="entry name" value="PhaG_MnhG_YufB"/>
    <property type="match status" value="1"/>
</dbReference>
<feature type="transmembrane region" description="Helical" evidence="1">
    <location>
        <begin position="70"/>
        <end position="89"/>
    </location>
</feature>
<dbReference type="PANTHER" id="PTHR34703">
    <property type="entry name" value="ANTIPORTER SUBUNIT MNHG2-RELATED"/>
    <property type="match status" value="1"/>
</dbReference>
<dbReference type="EMBL" id="DTAI01000133">
    <property type="protein sequence ID" value="HGN36821.1"/>
    <property type="molecule type" value="Genomic_DNA"/>
</dbReference>
<dbReference type="NCBIfam" id="TIGR01300">
    <property type="entry name" value="CPA3_mnhG_phaG"/>
    <property type="match status" value="1"/>
</dbReference>
<dbReference type="GO" id="GO:0015385">
    <property type="term" value="F:sodium:proton antiporter activity"/>
    <property type="evidence" value="ECO:0007669"/>
    <property type="project" value="TreeGrafter"/>
</dbReference>
<keyword evidence="1" id="KW-1133">Transmembrane helix</keyword>
<dbReference type="EMBL" id="DTBZ01000062">
    <property type="protein sequence ID" value="HGQ17869.1"/>
    <property type="molecule type" value="Genomic_DNA"/>
</dbReference>
<dbReference type="InterPro" id="IPR005133">
    <property type="entry name" value="PhaG_MnhG_YufB"/>
</dbReference>
<feature type="transmembrane region" description="Helical" evidence="1">
    <location>
        <begin position="42"/>
        <end position="64"/>
    </location>
</feature>
<name>A0A7J3I880_9CREN</name>